<dbReference type="InterPro" id="IPR003268">
    <property type="entry name" value="K_chnl_inward-rec_Kir1.1"/>
</dbReference>
<feature type="domain" description="Potassium channel inwardly rectifying transmembrane" evidence="16">
    <location>
        <begin position="76"/>
        <end position="217"/>
    </location>
</feature>
<evidence type="ECO:0000256" key="14">
    <source>
        <dbReference type="RuleBase" id="RU003822"/>
    </source>
</evidence>
<accession>A0A401S4Z0</accession>
<comment type="catalytic activity">
    <reaction evidence="13">
        <text>K(+)(in) = K(+)(out)</text>
        <dbReference type="Rhea" id="RHEA:29463"/>
        <dbReference type="ChEBI" id="CHEBI:29103"/>
    </reaction>
</comment>
<evidence type="ECO:0008006" key="20">
    <source>
        <dbReference type="Google" id="ProtNLM"/>
    </source>
</evidence>
<dbReference type="FunFam" id="1.10.287.70:FF:000036">
    <property type="entry name" value="ATP-sensitive inward rectifier potassium channel 1"/>
    <property type="match status" value="1"/>
</dbReference>
<dbReference type="GO" id="GO:0005886">
    <property type="term" value="C:plasma membrane"/>
    <property type="evidence" value="ECO:0007669"/>
    <property type="project" value="UniProtKB-SubCell"/>
</dbReference>
<proteinExistence type="inferred from homology"/>
<keyword evidence="6 14" id="KW-0812">Transmembrane</keyword>
<dbReference type="PRINTS" id="PR01321">
    <property type="entry name" value="KIR11CHANNEL"/>
</dbReference>
<feature type="domain" description="Inward rectifier potassium channel C-terminal" evidence="17">
    <location>
        <begin position="224"/>
        <end position="388"/>
    </location>
</feature>
<feature type="transmembrane region" description="Helical" evidence="15">
    <location>
        <begin position="113"/>
        <end position="134"/>
    </location>
</feature>
<keyword evidence="8 14" id="KW-0630">Potassium</keyword>
<dbReference type="STRING" id="137246.A0A401S4Z0"/>
<dbReference type="GO" id="GO:1990573">
    <property type="term" value="P:potassium ion import across plasma membrane"/>
    <property type="evidence" value="ECO:0007669"/>
    <property type="project" value="InterPro"/>
</dbReference>
<dbReference type="AlphaFoldDB" id="A0A401S4Z0"/>
<keyword evidence="4" id="KW-1003">Cell membrane</keyword>
<dbReference type="InterPro" id="IPR016449">
    <property type="entry name" value="K_chnl_inward-rec_Kir"/>
</dbReference>
<evidence type="ECO:0000256" key="13">
    <source>
        <dbReference type="ARBA" id="ARBA00034430"/>
    </source>
</evidence>
<dbReference type="EMBL" id="BEZZ01000085">
    <property type="protein sequence ID" value="GCC25409.1"/>
    <property type="molecule type" value="Genomic_DNA"/>
</dbReference>
<dbReference type="Gene3D" id="2.60.40.1400">
    <property type="entry name" value="G protein-activated inward rectifier potassium channel 1"/>
    <property type="match status" value="1"/>
</dbReference>
<protein>
    <recommendedName>
        <fullName evidence="20">ATP-sensitive inward rectifier potassium channel 15</fullName>
    </recommendedName>
</protein>
<evidence type="ECO:0000256" key="7">
    <source>
        <dbReference type="ARBA" id="ARBA00022882"/>
    </source>
</evidence>
<comment type="subcellular location">
    <subcellularLocation>
        <location evidence="2">Cell membrane</location>
    </subcellularLocation>
    <subcellularLocation>
        <location evidence="1 14">Membrane</location>
        <topology evidence="1 14">Multi-pass membrane protein</topology>
    </subcellularLocation>
</comment>
<dbReference type="SUPFAM" id="SSF81296">
    <property type="entry name" value="E set domains"/>
    <property type="match status" value="1"/>
</dbReference>
<dbReference type="InterPro" id="IPR041647">
    <property type="entry name" value="IRK_C"/>
</dbReference>
<keyword evidence="9 15" id="KW-1133">Transmembrane helix</keyword>
<keyword evidence="10 14" id="KW-0406">Ion transport</keyword>
<dbReference type="InterPro" id="IPR013518">
    <property type="entry name" value="K_chnl_inward-rec_Kir_cyto"/>
</dbReference>
<keyword evidence="5 14" id="KW-0633">Potassium transport</keyword>
<gene>
    <name evidence="18" type="ORF">chiPu_0003819</name>
</gene>
<name>A0A401S4Z0_CHIPU</name>
<dbReference type="PANTHER" id="PTHR11767:SF20">
    <property type="entry name" value="ATP-SENSITIVE INWARD RECTIFIER POTASSIUM CHANNEL 15"/>
    <property type="match status" value="1"/>
</dbReference>
<keyword evidence="12 14" id="KW-0407">Ion channel</keyword>
<reference evidence="18 19" key="1">
    <citation type="journal article" date="2018" name="Nat. Ecol. Evol.">
        <title>Shark genomes provide insights into elasmobranch evolution and the origin of vertebrates.</title>
        <authorList>
            <person name="Hara Y"/>
            <person name="Yamaguchi K"/>
            <person name="Onimaru K"/>
            <person name="Kadota M"/>
            <person name="Koyanagi M"/>
            <person name="Keeley SD"/>
            <person name="Tatsumi K"/>
            <person name="Tanaka K"/>
            <person name="Motone F"/>
            <person name="Kageyama Y"/>
            <person name="Nozu R"/>
            <person name="Adachi N"/>
            <person name="Nishimura O"/>
            <person name="Nakagawa R"/>
            <person name="Tanegashima C"/>
            <person name="Kiyatake I"/>
            <person name="Matsumoto R"/>
            <person name="Murakumo K"/>
            <person name="Nishida K"/>
            <person name="Terakita A"/>
            <person name="Kuratani S"/>
            <person name="Sato K"/>
            <person name="Hyodo S Kuraku.S."/>
        </authorList>
    </citation>
    <scope>NUCLEOTIDE SEQUENCE [LARGE SCALE GENOMIC DNA]</scope>
</reference>
<dbReference type="FunFam" id="2.60.40.1400:FF:000002">
    <property type="entry name" value="ATP-sensitive inward rectifier potassium channel 1"/>
    <property type="match status" value="1"/>
</dbReference>
<evidence type="ECO:0000256" key="12">
    <source>
        <dbReference type="ARBA" id="ARBA00023303"/>
    </source>
</evidence>
<feature type="transmembrane region" description="Helical" evidence="15">
    <location>
        <begin position="187"/>
        <end position="212"/>
    </location>
</feature>
<dbReference type="PANTHER" id="PTHR11767">
    <property type="entry name" value="INWARD RECTIFIER POTASSIUM CHANNEL"/>
    <property type="match status" value="1"/>
</dbReference>
<keyword evidence="11 15" id="KW-0472">Membrane</keyword>
<dbReference type="PRINTS" id="PR01320">
    <property type="entry name" value="KIRCHANNEL"/>
</dbReference>
<dbReference type="GO" id="GO:0034702">
    <property type="term" value="C:monoatomic ion channel complex"/>
    <property type="evidence" value="ECO:0007669"/>
    <property type="project" value="UniProtKB-KW"/>
</dbReference>
<evidence type="ECO:0000256" key="6">
    <source>
        <dbReference type="ARBA" id="ARBA00022692"/>
    </source>
</evidence>
<dbReference type="SUPFAM" id="SSF81324">
    <property type="entry name" value="Voltage-gated potassium channels"/>
    <property type="match status" value="1"/>
</dbReference>
<dbReference type="OrthoDB" id="273257at2759"/>
<evidence type="ECO:0000259" key="16">
    <source>
        <dbReference type="Pfam" id="PF01007"/>
    </source>
</evidence>
<evidence type="ECO:0000313" key="18">
    <source>
        <dbReference type="EMBL" id="GCC25409.1"/>
    </source>
</evidence>
<evidence type="ECO:0000256" key="9">
    <source>
        <dbReference type="ARBA" id="ARBA00022989"/>
    </source>
</evidence>
<evidence type="ECO:0000256" key="5">
    <source>
        <dbReference type="ARBA" id="ARBA00022538"/>
    </source>
</evidence>
<evidence type="ECO:0000256" key="1">
    <source>
        <dbReference type="ARBA" id="ARBA00004141"/>
    </source>
</evidence>
<evidence type="ECO:0000256" key="11">
    <source>
        <dbReference type="ARBA" id="ARBA00023136"/>
    </source>
</evidence>
<dbReference type="GO" id="GO:0034765">
    <property type="term" value="P:regulation of monoatomic ion transmembrane transport"/>
    <property type="evidence" value="ECO:0007669"/>
    <property type="project" value="InterPro"/>
</dbReference>
<dbReference type="GO" id="GO:0005242">
    <property type="term" value="F:inward rectifier potassium channel activity"/>
    <property type="evidence" value="ECO:0007669"/>
    <property type="project" value="InterPro"/>
</dbReference>
<evidence type="ECO:0000313" key="19">
    <source>
        <dbReference type="Proteomes" id="UP000287033"/>
    </source>
</evidence>
<keyword evidence="19" id="KW-1185">Reference proteome</keyword>
<evidence type="ECO:0000256" key="8">
    <source>
        <dbReference type="ARBA" id="ARBA00022958"/>
    </source>
</evidence>
<comment type="similarity">
    <text evidence="14">Belongs to the inward rectifier-type potassium channel (TC 1.A.2.1) family.</text>
</comment>
<dbReference type="Gene3D" id="1.10.287.70">
    <property type="match status" value="1"/>
</dbReference>
<dbReference type="Pfam" id="PF17655">
    <property type="entry name" value="IRK_C"/>
    <property type="match status" value="1"/>
</dbReference>
<keyword evidence="3 14" id="KW-0813">Transport</keyword>
<evidence type="ECO:0000256" key="15">
    <source>
        <dbReference type="SAM" id="Phobius"/>
    </source>
</evidence>
<comment type="caution">
    <text evidence="18">The sequence shown here is derived from an EMBL/GenBank/DDBJ whole genome shotgun (WGS) entry which is preliminary data.</text>
</comment>
<evidence type="ECO:0000259" key="17">
    <source>
        <dbReference type="Pfam" id="PF17655"/>
    </source>
</evidence>
<evidence type="ECO:0000256" key="4">
    <source>
        <dbReference type="ARBA" id="ARBA00022475"/>
    </source>
</evidence>
<sequence length="425" mass="48386">MPLSAVSLSPPHSAPQPRHNDPLIPFSLKNCLYLAPMITFLLPSNVAEKLTRSLSLKMENTENISMISQIAKRRVVSKDGHNNVKIDQVDGWAFLYLQDLWTTVIDMKWRYKLTLFTATFVITWFLFGILWYAIAFVHGDLELLHPPANHTPCVVNIETLTGAFLFSLESQTTIGYGFRCITEECPFAIILLIIQLVITTLAEIFVTGTFLAKIARPKKRSETIRFSYHAAIAIHKNKLCLMIRVANMRKSLLLQCQLSGKFLHNHVTEEGETIKLRQANVNFQVDTGSESPFLTFPLTFYHVIDEKSPLNRYASANLRDKDFELVVILNATVESTGAACQIRTSYVPEEILWGYEFVPLMSLSPGGKYLVDFSFFDKLRKSSNPYFSSGALRYGDIDKLRLEEKYREDERNTLFSKIPTVHSNV</sequence>
<evidence type="ECO:0000256" key="2">
    <source>
        <dbReference type="ARBA" id="ARBA00004236"/>
    </source>
</evidence>
<keyword evidence="7 14" id="KW-0851">Voltage-gated channel</keyword>
<dbReference type="Pfam" id="PF01007">
    <property type="entry name" value="IRK"/>
    <property type="match status" value="1"/>
</dbReference>
<evidence type="ECO:0000256" key="3">
    <source>
        <dbReference type="ARBA" id="ARBA00022448"/>
    </source>
</evidence>
<evidence type="ECO:0000256" key="10">
    <source>
        <dbReference type="ARBA" id="ARBA00023065"/>
    </source>
</evidence>
<organism evidence="18 19">
    <name type="scientific">Chiloscyllium punctatum</name>
    <name type="common">Brownbanded bambooshark</name>
    <name type="synonym">Hemiscyllium punctatum</name>
    <dbReference type="NCBI Taxonomy" id="137246"/>
    <lineage>
        <taxon>Eukaryota</taxon>
        <taxon>Metazoa</taxon>
        <taxon>Chordata</taxon>
        <taxon>Craniata</taxon>
        <taxon>Vertebrata</taxon>
        <taxon>Chondrichthyes</taxon>
        <taxon>Elasmobranchii</taxon>
        <taxon>Galeomorphii</taxon>
        <taxon>Galeoidea</taxon>
        <taxon>Orectolobiformes</taxon>
        <taxon>Hemiscylliidae</taxon>
        <taxon>Chiloscyllium</taxon>
    </lineage>
</organism>
<dbReference type="OMA" id="VITWFLF"/>
<dbReference type="Proteomes" id="UP000287033">
    <property type="component" value="Unassembled WGS sequence"/>
</dbReference>
<dbReference type="InterPro" id="IPR040445">
    <property type="entry name" value="Kir_TM"/>
</dbReference>
<dbReference type="InterPro" id="IPR014756">
    <property type="entry name" value="Ig_E-set"/>
</dbReference>